<sequence>MMSLPFFGLFTSLALIGSGRRRSAIFFWVLSFALLLVLLRDHVADTLRMLL</sequence>
<comment type="caution">
    <text evidence="2">The sequence shown here is derived from an EMBL/GenBank/DDBJ whole genome shotgun (WGS) entry which is preliminary data.</text>
</comment>
<gene>
    <name evidence="2" type="ORF">KIP89_02145</name>
</gene>
<dbReference type="InterPro" id="IPR046035">
    <property type="entry name" value="DUF5993"/>
</dbReference>
<evidence type="ECO:0000313" key="3">
    <source>
        <dbReference type="Proteomes" id="UP001166585"/>
    </source>
</evidence>
<keyword evidence="3" id="KW-1185">Reference proteome</keyword>
<protein>
    <submittedName>
        <fullName evidence="2">Uncharacterized protein</fullName>
    </submittedName>
</protein>
<dbReference type="RefSeq" id="WP_213753767.1">
    <property type="nucleotide sequence ID" value="NZ_JAHCQH010000012.1"/>
</dbReference>
<organism evidence="2 3">
    <name type="scientific">Ancylobacter radicis</name>
    <dbReference type="NCBI Taxonomy" id="2836179"/>
    <lineage>
        <taxon>Bacteria</taxon>
        <taxon>Pseudomonadati</taxon>
        <taxon>Pseudomonadota</taxon>
        <taxon>Alphaproteobacteria</taxon>
        <taxon>Hyphomicrobiales</taxon>
        <taxon>Xanthobacteraceae</taxon>
        <taxon>Ancylobacter</taxon>
    </lineage>
</organism>
<dbReference type="EMBL" id="JAHCQH010000012">
    <property type="protein sequence ID" value="MBS9475901.1"/>
    <property type="molecule type" value="Genomic_DNA"/>
</dbReference>
<keyword evidence="1" id="KW-0472">Membrane</keyword>
<dbReference type="Pfam" id="PF19455">
    <property type="entry name" value="DUF5993"/>
    <property type="match status" value="1"/>
</dbReference>
<proteinExistence type="predicted"/>
<keyword evidence="1" id="KW-0812">Transmembrane</keyword>
<accession>A0ABS5R2R0</accession>
<evidence type="ECO:0000313" key="2">
    <source>
        <dbReference type="EMBL" id="MBS9475901.1"/>
    </source>
</evidence>
<evidence type="ECO:0000256" key="1">
    <source>
        <dbReference type="SAM" id="Phobius"/>
    </source>
</evidence>
<keyword evidence="1" id="KW-1133">Transmembrane helix</keyword>
<dbReference type="Proteomes" id="UP001166585">
    <property type="component" value="Unassembled WGS sequence"/>
</dbReference>
<reference evidence="2" key="1">
    <citation type="submission" date="2021-05" db="EMBL/GenBank/DDBJ databases">
        <authorList>
            <person name="Sun Q."/>
            <person name="Inoue M."/>
        </authorList>
    </citation>
    <scope>NUCLEOTIDE SEQUENCE</scope>
    <source>
        <strain evidence="2">VKM B-3255</strain>
    </source>
</reference>
<name>A0ABS5R2R0_9HYPH</name>
<feature type="transmembrane region" description="Helical" evidence="1">
    <location>
        <begin position="24"/>
        <end position="43"/>
    </location>
</feature>